<proteinExistence type="predicted"/>
<dbReference type="AlphaFoldDB" id="A0A7W8E9B8"/>
<feature type="compositionally biased region" description="Pro residues" evidence="1">
    <location>
        <begin position="475"/>
        <end position="484"/>
    </location>
</feature>
<evidence type="ECO:0000256" key="1">
    <source>
        <dbReference type="SAM" id="MobiDB-lite"/>
    </source>
</evidence>
<feature type="chain" id="PRO_5031138082" evidence="2">
    <location>
        <begin position="27"/>
        <end position="536"/>
    </location>
</feature>
<feature type="signal peptide" evidence="2">
    <location>
        <begin position="1"/>
        <end position="26"/>
    </location>
</feature>
<dbReference type="RefSeq" id="WP_184254724.1">
    <property type="nucleotide sequence ID" value="NZ_JACHIO010000006.1"/>
</dbReference>
<sequence length="536" mass="57207">MLHLSPLRLRCCTIALLALSSGLALQAQKKASKPAPKPAAHPAASGAHPATVAHGPTTGGVHPTTASHPLAARGPMSHPGPARDREVRTANGGAVRMRPNGRPADFHDPGRGMDIHHNLAGGGRRISVERADHSRLVYERGRAGYIAHPYSFHGHEFARRVYYFHGRAYNRFYNPYFFHGVHFEVYAPYRFYSVGFYGWAYHPWLRPVPYAWGFGVNPWYGYYGGYFTPYPVYASPALWLTDYMISQSLEANYEAAAAAGPPPPLGADVSPLSPDVKQMVADEVQRQLALENSEAQLNMQGQAPDPNSSSIARQLSDGQVHSFVAGAEVDVVDTTTGQECAVTDGDVLQLTTPPAADASEAMLTVMSSKGGNECRKMAVVNVPLEDLQEMQNHMRETLDQGLADLQTKQGKGGLPTAPPSAMAAPVDAAFTQGAPAPEPGGEQELLAESKQADQSEQELTSATASGPSAAAATDTPPPPAPAAPPASINITPGQSIADVKAALGEPTRIVNLGTKSIYVYKDMKITFISGKVSDIQ</sequence>
<comment type="caution">
    <text evidence="3">The sequence shown here is derived from an EMBL/GenBank/DDBJ whole genome shotgun (WGS) entry which is preliminary data.</text>
</comment>
<accession>A0A7W8E9B8</accession>
<evidence type="ECO:0000256" key="2">
    <source>
        <dbReference type="SAM" id="SignalP"/>
    </source>
</evidence>
<feature type="region of interest" description="Disordered" evidence="1">
    <location>
        <begin position="30"/>
        <end position="111"/>
    </location>
</feature>
<evidence type="ECO:0000313" key="4">
    <source>
        <dbReference type="Proteomes" id="UP000584867"/>
    </source>
</evidence>
<dbReference type="EMBL" id="JACHIO010000006">
    <property type="protein sequence ID" value="MBB5063511.1"/>
    <property type="molecule type" value="Genomic_DNA"/>
</dbReference>
<organism evidence="3 4">
    <name type="scientific">Granulicella mallensis</name>
    <dbReference type="NCBI Taxonomy" id="940614"/>
    <lineage>
        <taxon>Bacteria</taxon>
        <taxon>Pseudomonadati</taxon>
        <taxon>Acidobacteriota</taxon>
        <taxon>Terriglobia</taxon>
        <taxon>Terriglobales</taxon>
        <taxon>Acidobacteriaceae</taxon>
        <taxon>Granulicella</taxon>
    </lineage>
</organism>
<keyword evidence="2" id="KW-0732">Signal</keyword>
<reference evidence="3 4" key="1">
    <citation type="submission" date="2020-08" db="EMBL/GenBank/DDBJ databases">
        <title>Genomic Encyclopedia of Type Strains, Phase IV (KMG-V): Genome sequencing to study the core and pangenomes of soil and plant-associated prokaryotes.</title>
        <authorList>
            <person name="Whitman W."/>
        </authorList>
    </citation>
    <scope>NUCLEOTIDE SEQUENCE [LARGE SCALE GENOMIC DNA]</scope>
    <source>
        <strain evidence="3 4">X5P3</strain>
    </source>
</reference>
<feature type="region of interest" description="Disordered" evidence="1">
    <location>
        <begin position="431"/>
        <end position="491"/>
    </location>
</feature>
<feature type="compositionally biased region" description="Low complexity" evidence="1">
    <location>
        <begin position="38"/>
        <end position="65"/>
    </location>
</feature>
<protein>
    <submittedName>
        <fullName evidence="3">Uncharacterized protein</fullName>
    </submittedName>
</protein>
<evidence type="ECO:0000313" key="3">
    <source>
        <dbReference type="EMBL" id="MBB5063511.1"/>
    </source>
</evidence>
<feature type="compositionally biased region" description="Low complexity" evidence="1">
    <location>
        <begin position="460"/>
        <end position="474"/>
    </location>
</feature>
<dbReference type="Proteomes" id="UP000584867">
    <property type="component" value="Unassembled WGS sequence"/>
</dbReference>
<name>A0A7W8E9B8_9BACT</name>
<gene>
    <name evidence="3" type="ORF">HDF15_001853</name>
</gene>